<evidence type="ECO:0000259" key="1">
    <source>
        <dbReference type="Pfam" id="PF00117"/>
    </source>
</evidence>
<evidence type="ECO:0000313" key="3">
    <source>
        <dbReference type="Proteomes" id="UP001267638"/>
    </source>
</evidence>
<dbReference type="Proteomes" id="UP001267638">
    <property type="component" value="Unassembled WGS sequence"/>
</dbReference>
<sequence>MRQKTALIIRHVPYEGVAAFRGPIEAAGYSVDRIDVTDPGFPSIDLCAHDLLIMMGGPMGVYEQDRYPWIACQLRRLAARLNAEMPTLGVCFGAQMIAAALGARVYPGPVKEVGFHPVQIHDNASDGPLRHLVDVPVLHWHGDTFDLPKGAELLASSHVYDHQAFRRGSNLLALQFHAEMGLDERFNAWIEEWPESVIEAGGTESDLRASHEKFGPTAVAAGQAMIGEWLAGLANPD</sequence>
<accession>A0ABU1WZM7</accession>
<dbReference type="SUPFAM" id="SSF52317">
    <property type="entry name" value="Class I glutamine amidotransferase-like"/>
    <property type="match status" value="1"/>
</dbReference>
<protein>
    <submittedName>
        <fullName evidence="2">GMP synthase (Glutamine-hydrolyzing)</fullName>
        <ecNumber evidence="2">6.3.5.2</ecNumber>
    </submittedName>
</protein>
<comment type="caution">
    <text evidence="2">The sequence shown here is derived from an EMBL/GenBank/DDBJ whole genome shotgun (WGS) entry which is preliminary data.</text>
</comment>
<dbReference type="Pfam" id="PF00117">
    <property type="entry name" value="GATase"/>
    <property type="match status" value="1"/>
</dbReference>
<name>A0ABU1WZM7_SPHXE</name>
<dbReference type="PANTHER" id="PTHR42695">
    <property type="entry name" value="GLUTAMINE AMIDOTRANSFERASE YLR126C-RELATED"/>
    <property type="match status" value="1"/>
</dbReference>
<dbReference type="EMBL" id="JAVDWV010000006">
    <property type="protein sequence ID" value="MDR7154782.1"/>
    <property type="molecule type" value="Genomic_DNA"/>
</dbReference>
<dbReference type="InterPro" id="IPR017926">
    <property type="entry name" value="GATASE"/>
</dbReference>
<evidence type="ECO:0000313" key="2">
    <source>
        <dbReference type="EMBL" id="MDR7154782.1"/>
    </source>
</evidence>
<dbReference type="InterPro" id="IPR029062">
    <property type="entry name" value="Class_I_gatase-like"/>
</dbReference>
<keyword evidence="3" id="KW-1185">Reference proteome</keyword>
<dbReference type="PROSITE" id="PS51273">
    <property type="entry name" value="GATASE_TYPE_1"/>
    <property type="match status" value="1"/>
</dbReference>
<feature type="domain" description="Glutamine amidotransferase" evidence="1">
    <location>
        <begin position="31"/>
        <end position="186"/>
    </location>
</feature>
<dbReference type="Gene3D" id="3.40.50.880">
    <property type="match status" value="1"/>
</dbReference>
<proteinExistence type="predicted"/>
<dbReference type="RefSeq" id="WP_310223359.1">
    <property type="nucleotide sequence ID" value="NZ_JAVDWV010000006.1"/>
</dbReference>
<dbReference type="PANTHER" id="PTHR42695:SF5">
    <property type="entry name" value="GLUTAMINE AMIDOTRANSFERASE YLR126C-RELATED"/>
    <property type="match status" value="1"/>
</dbReference>
<keyword evidence="2" id="KW-0436">Ligase</keyword>
<dbReference type="InterPro" id="IPR044992">
    <property type="entry name" value="ChyE-like"/>
</dbReference>
<dbReference type="NCBIfam" id="NF005458">
    <property type="entry name" value="PRK07053.1"/>
    <property type="match status" value="1"/>
</dbReference>
<gene>
    <name evidence="2" type="ORF">J2W40_001597</name>
</gene>
<dbReference type="EC" id="6.3.5.2" evidence="2"/>
<dbReference type="CDD" id="cd01741">
    <property type="entry name" value="GATase1_1"/>
    <property type="match status" value="1"/>
</dbReference>
<dbReference type="GO" id="GO:0003922">
    <property type="term" value="F:GMP synthase (glutamine-hydrolyzing) activity"/>
    <property type="evidence" value="ECO:0007669"/>
    <property type="project" value="UniProtKB-EC"/>
</dbReference>
<reference evidence="2 3" key="1">
    <citation type="submission" date="2023-07" db="EMBL/GenBank/DDBJ databases">
        <title>Sorghum-associated microbial communities from plants grown in Nebraska, USA.</title>
        <authorList>
            <person name="Schachtman D."/>
        </authorList>
    </citation>
    <scope>NUCLEOTIDE SEQUENCE [LARGE SCALE GENOMIC DNA]</scope>
    <source>
        <strain evidence="2 3">4256</strain>
    </source>
</reference>
<organism evidence="2 3">
    <name type="scientific">Sphingobium xenophagum</name>
    <dbReference type="NCBI Taxonomy" id="121428"/>
    <lineage>
        <taxon>Bacteria</taxon>
        <taxon>Pseudomonadati</taxon>
        <taxon>Pseudomonadota</taxon>
        <taxon>Alphaproteobacteria</taxon>
        <taxon>Sphingomonadales</taxon>
        <taxon>Sphingomonadaceae</taxon>
        <taxon>Sphingobium</taxon>
    </lineage>
</organism>